<dbReference type="InterPro" id="IPR051011">
    <property type="entry name" value="Metal_resp_trans_reg"/>
</dbReference>
<evidence type="ECO:0000259" key="5">
    <source>
        <dbReference type="PROSITE" id="PS50987"/>
    </source>
</evidence>
<keyword evidence="3" id="KW-0804">Transcription</keyword>
<dbReference type="Pfam" id="PF12840">
    <property type="entry name" value="HTH_20"/>
    <property type="match status" value="1"/>
</dbReference>
<dbReference type="CDD" id="cd00090">
    <property type="entry name" value="HTH_ARSR"/>
    <property type="match status" value="1"/>
</dbReference>
<keyword evidence="1" id="KW-0805">Transcription regulation</keyword>
<organism evidence="6 7">
    <name type="scientific">Rhodovastum atsumiense</name>
    <dbReference type="NCBI Taxonomy" id="504468"/>
    <lineage>
        <taxon>Bacteria</taxon>
        <taxon>Pseudomonadati</taxon>
        <taxon>Pseudomonadota</taxon>
        <taxon>Alphaproteobacteria</taxon>
        <taxon>Acetobacterales</taxon>
        <taxon>Acetobacteraceae</taxon>
        <taxon>Rhodovastum</taxon>
    </lineage>
</organism>
<evidence type="ECO:0000313" key="7">
    <source>
        <dbReference type="Proteomes" id="UP000325255"/>
    </source>
</evidence>
<dbReference type="SUPFAM" id="SSF46785">
    <property type="entry name" value="Winged helix' DNA-binding domain"/>
    <property type="match status" value="1"/>
</dbReference>
<evidence type="ECO:0000256" key="4">
    <source>
        <dbReference type="SAM" id="MobiDB-lite"/>
    </source>
</evidence>
<dbReference type="RefSeq" id="WP_150045460.1">
    <property type="nucleotide sequence ID" value="NZ_OW485601.1"/>
</dbReference>
<protein>
    <submittedName>
        <fullName evidence="6">Helix-turn-helix transcriptional regulator</fullName>
    </submittedName>
</protein>
<dbReference type="Proteomes" id="UP000325255">
    <property type="component" value="Unassembled WGS sequence"/>
</dbReference>
<evidence type="ECO:0000256" key="1">
    <source>
        <dbReference type="ARBA" id="ARBA00023015"/>
    </source>
</evidence>
<gene>
    <name evidence="6" type="ORF">F1189_29540</name>
</gene>
<evidence type="ECO:0000313" key="6">
    <source>
        <dbReference type="EMBL" id="KAA5608351.1"/>
    </source>
</evidence>
<dbReference type="InterPro" id="IPR011991">
    <property type="entry name" value="ArsR-like_HTH"/>
</dbReference>
<dbReference type="InterPro" id="IPR036388">
    <property type="entry name" value="WH-like_DNA-bd_sf"/>
</dbReference>
<sequence>MIRTPPLTRPSRRKQVADAPSRLSDRQFAAIARALADPRRYGIISEIASAPGPLPCCALKAAEAVSAATISHHIKSLEAAGLIAVVREGKFARLTFRRDTFEAYLRQLAGALRPPP</sequence>
<accession>A0A5M6IJC1</accession>
<proteinExistence type="predicted"/>
<reference evidence="6 7" key="1">
    <citation type="submission" date="2019-09" db="EMBL/GenBank/DDBJ databases">
        <title>Genome sequence of Rhodovastum atsumiense, a diverse member of the Acetobacteraceae family of non-sulfur purple photosynthetic bacteria.</title>
        <authorList>
            <person name="Meyer T."/>
            <person name="Kyndt J."/>
        </authorList>
    </citation>
    <scope>NUCLEOTIDE SEQUENCE [LARGE SCALE GENOMIC DNA]</scope>
    <source>
        <strain evidence="6 7">DSM 21279</strain>
    </source>
</reference>
<dbReference type="PRINTS" id="PR00778">
    <property type="entry name" value="HTHARSR"/>
</dbReference>
<keyword evidence="7" id="KW-1185">Reference proteome</keyword>
<dbReference type="PANTHER" id="PTHR43132">
    <property type="entry name" value="ARSENICAL RESISTANCE OPERON REPRESSOR ARSR-RELATED"/>
    <property type="match status" value="1"/>
</dbReference>
<dbReference type="Gene3D" id="1.10.10.10">
    <property type="entry name" value="Winged helix-like DNA-binding domain superfamily/Winged helix DNA-binding domain"/>
    <property type="match status" value="1"/>
</dbReference>
<dbReference type="OrthoDB" id="7192471at2"/>
<feature type="region of interest" description="Disordered" evidence="4">
    <location>
        <begin position="1"/>
        <end position="21"/>
    </location>
</feature>
<dbReference type="InterPro" id="IPR036390">
    <property type="entry name" value="WH_DNA-bd_sf"/>
</dbReference>
<evidence type="ECO:0000256" key="3">
    <source>
        <dbReference type="ARBA" id="ARBA00023163"/>
    </source>
</evidence>
<comment type="caution">
    <text evidence="6">The sequence shown here is derived from an EMBL/GenBank/DDBJ whole genome shotgun (WGS) entry which is preliminary data.</text>
</comment>
<evidence type="ECO:0000256" key="2">
    <source>
        <dbReference type="ARBA" id="ARBA00023125"/>
    </source>
</evidence>
<dbReference type="PROSITE" id="PS50987">
    <property type="entry name" value="HTH_ARSR_2"/>
    <property type="match status" value="1"/>
</dbReference>
<dbReference type="AlphaFoldDB" id="A0A5M6IJC1"/>
<dbReference type="PANTHER" id="PTHR43132:SF2">
    <property type="entry name" value="ARSENICAL RESISTANCE OPERON REPRESSOR ARSR-RELATED"/>
    <property type="match status" value="1"/>
</dbReference>
<name>A0A5M6IJC1_9PROT</name>
<feature type="domain" description="HTH arsR-type" evidence="5">
    <location>
        <begin position="20"/>
        <end position="116"/>
    </location>
</feature>
<dbReference type="SMART" id="SM00418">
    <property type="entry name" value="HTH_ARSR"/>
    <property type="match status" value="1"/>
</dbReference>
<dbReference type="GO" id="GO:0003677">
    <property type="term" value="F:DNA binding"/>
    <property type="evidence" value="ECO:0007669"/>
    <property type="project" value="UniProtKB-KW"/>
</dbReference>
<dbReference type="InterPro" id="IPR001845">
    <property type="entry name" value="HTH_ArsR_DNA-bd_dom"/>
</dbReference>
<keyword evidence="2" id="KW-0238">DNA-binding</keyword>
<dbReference type="EMBL" id="VWPK01000088">
    <property type="protein sequence ID" value="KAA5608351.1"/>
    <property type="molecule type" value="Genomic_DNA"/>
</dbReference>
<dbReference type="GO" id="GO:0003700">
    <property type="term" value="F:DNA-binding transcription factor activity"/>
    <property type="evidence" value="ECO:0007669"/>
    <property type="project" value="InterPro"/>
</dbReference>